<evidence type="ECO:0000313" key="3">
    <source>
        <dbReference type="Proteomes" id="UP000319663"/>
    </source>
</evidence>
<dbReference type="InterPro" id="IPR022024">
    <property type="entry name" value="DUF3602"/>
</dbReference>
<dbReference type="EMBL" id="VIFY01000032">
    <property type="protein sequence ID" value="TQB74373.1"/>
    <property type="molecule type" value="Genomic_DNA"/>
</dbReference>
<feature type="region of interest" description="Disordered" evidence="1">
    <location>
        <begin position="37"/>
        <end position="112"/>
    </location>
</feature>
<reference evidence="2 3" key="1">
    <citation type="submission" date="2019-06" db="EMBL/GenBank/DDBJ databases">
        <title>Wine fermentation using esterase from Monascus purpureus.</title>
        <authorList>
            <person name="Geng C."/>
            <person name="Zhang Y."/>
        </authorList>
    </citation>
    <scope>NUCLEOTIDE SEQUENCE [LARGE SCALE GENOMIC DNA]</scope>
    <source>
        <strain evidence="2">HQ1</strain>
    </source>
</reference>
<dbReference type="OrthoDB" id="3063476at2759"/>
<organism evidence="2 3">
    <name type="scientific">Monascus purpureus</name>
    <name type="common">Red mold</name>
    <name type="synonym">Monascus anka</name>
    <dbReference type="NCBI Taxonomy" id="5098"/>
    <lineage>
        <taxon>Eukaryota</taxon>
        <taxon>Fungi</taxon>
        <taxon>Dikarya</taxon>
        <taxon>Ascomycota</taxon>
        <taxon>Pezizomycotina</taxon>
        <taxon>Eurotiomycetes</taxon>
        <taxon>Eurotiomycetidae</taxon>
        <taxon>Eurotiales</taxon>
        <taxon>Aspergillaceae</taxon>
        <taxon>Monascus</taxon>
    </lineage>
</organism>
<dbReference type="InterPro" id="IPR053203">
    <property type="entry name" value="Cisplatin_resist-associated"/>
</dbReference>
<feature type="region of interest" description="Disordered" evidence="1">
    <location>
        <begin position="1"/>
        <end position="22"/>
    </location>
</feature>
<comment type="caution">
    <text evidence="2">The sequence shown here is derived from an EMBL/GenBank/DDBJ whole genome shotgun (WGS) entry which is preliminary data.</text>
</comment>
<evidence type="ECO:0000313" key="2">
    <source>
        <dbReference type="EMBL" id="TQB74373.1"/>
    </source>
</evidence>
<dbReference type="PANTHER" id="PTHR34693:SF1">
    <property type="entry name" value="PROTEIN PAR32"/>
    <property type="match status" value="1"/>
</dbReference>
<gene>
    <name evidence="2" type="ORF">MPDQ_004866</name>
</gene>
<name>A0A507R1B2_MONPU</name>
<dbReference type="Pfam" id="PF12223">
    <property type="entry name" value="DUF3602"/>
    <property type="match status" value="1"/>
</dbReference>
<dbReference type="PANTHER" id="PTHR34693">
    <property type="entry name" value="PROTEIN PAR32"/>
    <property type="match status" value="1"/>
</dbReference>
<protein>
    <submittedName>
        <fullName evidence="2">Uncharacterized protein</fullName>
    </submittedName>
</protein>
<feature type="compositionally biased region" description="Basic and acidic residues" evidence="1">
    <location>
        <begin position="96"/>
        <end position="112"/>
    </location>
</feature>
<accession>A0A507R1B2</accession>
<dbReference type="AlphaFoldDB" id="A0A507R1B2"/>
<proteinExistence type="predicted"/>
<keyword evidence="3" id="KW-1185">Reference proteome</keyword>
<feature type="compositionally biased region" description="Basic and acidic residues" evidence="1">
    <location>
        <begin position="58"/>
        <end position="67"/>
    </location>
</feature>
<dbReference type="Proteomes" id="UP000319663">
    <property type="component" value="Unassembled WGS sequence"/>
</dbReference>
<evidence type="ECO:0000256" key="1">
    <source>
        <dbReference type="SAM" id="MobiDB-lite"/>
    </source>
</evidence>
<sequence>MAGRNISHGRGGAGNIYSAKDTREVVTTPKDLVTPTIKQDVFTTGRGGSGNMMVNDPQRPELARESQDVEAPPQRVEQGPHHTGRGGAANAYIPSTKEEEKAREQAEEEVRKLHAATKERVKEFEEAEKRSQSTSS</sequence>